<organism evidence="2 3">
    <name type="scientific">Tuber magnatum</name>
    <name type="common">white Piedmont truffle</name>
    <dbReference type="NCBI Taxonomy" id="42249"/>
    <lineage>
        <taxon>Eukaryota</taxon>
        <taxon>Fungi</taxon>
        <taxon>Dikarya</taxon>
        <taxon>Ascomycota</taxon>
        <taxon>Pezizomycotina</taxon>
        <taxon>Pezizomycetes</taxon>
        <taxon>Pezizales</taxon>
        <taxon>Tuberaceae</taxon>
        <taxon>Tuber</taxon>
    </lineage>
</organism>
<proteinExistence type="predicted"/>
<keyword evidence="1" id="KW-0472">Membrane</keyword>
<feature type="non-terminal residue" evidence="2">
    <location>
        <position position="60"/>
    </location>
</feature>
<accession>A0A317SBM4</accession>
<gene>
    <name evidence="2" type="ORF">C7212DRAFT_338834</name>
</gene>
<sequence>MIRKQQQWVVSPTKPFHEPLSATIGSAALFIYGLSVLSLTSHERVMFDDVPGCCPASRNP</sequence>
<keyword evidence="1" id="KW-1133">Transmembrane helix</keyword>
<dbReference type="AlphaFoldDB" id="A0A317SBM4"/>
<comment type="caution">
    <text evidence="2">The sequence shown here is derived from an EMBL/GenBank/DDBJ whole genome shotgun (WGS) entry which is preliminary data.</text>
</comment>
<keyword evidence="3" id="KW-1185">Reference proteome</keyword>
<evidence type="ECO:0000313" key="3">
    <source>
        <dbReference type="Proteomes" id="UP000246991"/>
    </source>
</evidence>
<evidence type="ECO:0000313" key="2">
    <source>
        <dbReference type="EMBL" id="PWW71608.1"/>
    </source>
</evidence>
<feature type="transmembrane region" description="Helical" evidence="1">
    <location>
        <begin position="20"/>
        <end position="39"/>
    </location>
</feature>
<reference evidence="2 3" key="1">
    <citation type="submission" date="2018-03" db="EMBL/GenBank/DDBJ databases">
        <title>Genomes of Pezizomycetes fungi and the evolution of truffles.</title>
        <authorList>
            <person name="Murat C."/>
            <person name="Payen T."/>
            <person name="Noel B."/>
            <person name="Kuo A."/>
            <person name="Martin F.M."/>
        </authorList>
    </citation>
    <scope>NUCLEOTIDE SEQUENCE [LARGE SCALE GENOMIC DNA]</scope>
    <source>
        <strain evidence="2">091103-1</strain>
    </source>
</reference>
<name>A0A317SBM4_9PEZI</name>
<protein>
    <submittedName>
        <fullName evidence="2">Uncharacterized protein</fullName>
    </submittedName>
</protein>
<dbReference type="Proteomes" id="UP000246991">
    <property type="component" value="Unassembled WGS sequence"/>
</dbReference>
<keyword evidence="1" id="KW-0812">Transmembrane</keyword>
<dbReference type="EMBL" id="PYWC01000177">
    <property type="protein sequence ID" value="PWW71608.1"/>
    <property type="molecule type" value="Genomic_DNA"/>
</dbReference>
<evidence type="ECO:0000256" key="1">
    <source>
        <dbReference type="SAM" id="Phobius"/>
    </source>
</evidence>